<dbReference type="Pfam" id="PF10683">
    <property type="entry name" value="DBD_Tnp_Hermes"/>
    <property type="match status" value="1"/>
</dbReference>
<dbReference type="AlphaFoldDB" id="A0A6G0X7Y4"/>
<evidence type="ECO:0000313" key="2">
    <source>
        <dbReference type="EMBL" id="KAF0736166.1"/>
    </source>
</evidence>
<comment type="caution">
    <text evidence="2">The sequence shown here is derived from an EMBL/GenBank/DDBJ whole genome shotgun (WGS) entry which is preliminary data.</text>
</comment>
<dbReference type="Gene3D" id="1.10.10.1070">
    <property type="entry name" value="Zinc finger, BED domain-containing"/>
    <property type="match status" value="1"/>
</dbReference>
<dbReference type="Proteomes" id="UP000481153">
    <property type="component" value="Unassembled WGS sequence"/>
</dbReference>
<sequence length="139" mass="14785">MGVQQNFAACKSCKCVYVYKTGINATGTNTINKHVCDNMVPDAGKGQDDAIDGQFLRDRHAVFEAVAGKGLKAVIQDALDIGVASSARIDVDDLLAHPVSIRRNAESRTASGRAALTVVLKQHLENGVGVSCTLDLWTD</sequence>
<proteinExistence type="predicted"/>
<dbReference type="EMBL" id="VJMJ01000089">
    <property type="protein sequence ID" value="KAF0736166.1"/>
    <property type="molecule type" value="Genomic_DNA"/>
</dbReference>
<gene>
    <name evidence="2" type="ORF">Ae201684_007189</name>
</gene>
<dbReference type="InterPro" id="IPR018473">
    <property type="entry name" value="Hermes_transposase_DNA-db"/>
</dbReference>
<feature type="domain" description="Hermes trasposase DNA-binding" evidence="1">
    <location>
        <begin position="57"/>
        <end position="99"/>
    </location>
</feature>
<evidence type="ECO:0000313" key="3">
    <source>
        <dbReference type="Proteomes" id="UP000481153"/>
    </source>
</evidence>
<keyword evidence="3" id="KW-1185">Reference proteome</keyword>
<name>A0A6G0X7Y4_9STRA</name>
<protein>
    <recommendedName>
        <fullName evidence="1">Hermes trasposase DNA-binding domain-containing protein</fullName>
    </recommendedName>
</protein>
<organism evidence="2 3">
    <name type="scientific">Aphanomyces euteiches</name>
    <dbReference type="NCBI Taxonomy" id="100861"/>
    <lineage>
        <taxon>Eukaryota</taxon>
        <taxon>Sar</taxon>
        <taxon>Stramenopiles</taxon>
        <taxon>Oomycota</taxon>
        <taxon>Saprolegniomycetes</taxon>
        <taxon>Saprolegniales</taxon>
        <taxon>Verrucalvaceae</taxon>
        <taxon>Aphanomyces</taxon>
    </lineage>
</organism>
<evidence type="ECO:0000259" key="1">
    <source>
        <dbReference type="Pfam" id="PF10683"/>
    </source>
</evidence>
<reference evidence="2 3" key="1">
    <citation type="submission" date="2019-07" db="EMBL/GenBank/DDBJ databases">
        <title>Genomics analysis of Aphanomyces spp. identifies a new class of oomycete effector associated with host adaptation.</title>
        <authorList>
            <person name="Gaulin E."/>
        </authorList>
    </citation>
    <scope>NUCLEOTIDE SEQUENCE [LARGE SCALE GENOMIC DNA]</scope>
    <source>
        <strain evidence="2 3">ATCC 201684</strain>
    </source>
</reference>
<dbReference type="VEuPathDB" id="FungiDB:AeMF1_020564"/>
<accession>A0A6G0X7Y4</accession>